<proteinExistence type="predicted"/>
<reference evidence="1 2" key="1">
    <citation type="journal article" date="2024" name="Chem. Sci.">
        <title>Discovery of megapolipeptins by genome mining of a Burkholderiales bacteria collection.</title>
        <authorList>
            <person name="Paulo B.S."/>
            <person name="Recchia M.J.J."/>
            <person name="Lee S."/>
            <person name="Fergusson C.H."/>
            <person name="Romanowski S.B."/>
            <person name="Hernandez A."/>
            <person name="Krull N."/>
            <person name="Liu D.Y."/>
            <person name="Cavanagh H."/>
            <person name="Bos A."/>
            <person name="Gray C.A."/>
            <person name="Murphy B.T."/>
            <person name="Linington R.G."/>
            <person name="Eustaquio A.S."/>
        </authorList>
    </citation>
    <scope>NUCLEOTIDE SEQUENCE [LARGE SCALE GENOMIC DNA]</scope>
    <source>
        <strain evidence="1 2">RL17-350-BIC-A</strain>
    </source>
</reference>
<gene>
    <name evidence="1" type="ORF">PQR57_22700</name>
</gene>
<evidence type="ECO:0000313" key="1">
    <source>
        <dbReference type="EMBL" id="MFM0003822.1"/>
    </source>
</evidence>
<keyword evidence="2" id="KW-1185">Reference proteome</keyword>
<organism evidence="1 2">
    <name type="scientific">Paraburkholderia dipogonis</name>
    <dbReference type="NCBI Taxonomy" id="1211383"/>
    <lineage>
        <taxon>Bacteria</taxon>
        <taxon>Pseudomonadati</taxon>
        <taxon>Pseudomonadota</taxon>
        <taxon>Betaproteobacteria</taxon>
        <taxon>Burkholderiales</taxon>
        <taxon>Burkholderiaceae</taxon>
        <taxon>Paraburkholderia</taxon>
    </lineage>
</organism>
<name>A0ABW9ATC6_9BURK</name>
<dbReference type="Proteomes" id="UP001629230">
    <property type="component" value="Unassembled WGS sequence"/>
</dbReference>
<dbReference type="RefSeq" id="WP_408178822.1">
    <property type="nucleotide sequence ID" value="NZ_JAQQEZ010000016.1"/>
</dbReference>
<protein>
    <submittedName>
        <fullName evidence="1">Uncharacterized protein</fullName>
    </submittedName>
</protein>
<comment type="caution">
    <text evidence="1">The sequence shown here is derived from an EMBL/GenBank/DDBJ whole genome shotgun (WGS) entry which is preliminary data.</text>
</comment>
<sequence length="64" mass="6828">MKNVSRLIGRLTLFFWTLETGKACSASRSSHDVLVALAIAFIALAKTGQISCMTCAPAKLLGLM</sequence>
<evidence type="ECO:0000313" key="2">
    <source>
        <dbReference type="Proteomes" id="UP001629230"/>
    </source>
</evidence>
<dbReference type="EMBL" id="JAQQEZ010000016">
    <property type="protein sequence ID" value="MFM0003822.1"/>
    <property type="molecule type" value="Genomic_DNA"/>
</dbReference>
<accession>A0ABW9ATC6</accession>